<dbReference type="EMBL" id="JACAGB010000003">
    <property type="protein sequence ID" value="KAF6374439.1"/>
    <property type="molecule type" value="Genomic_DNA"/>
</dbReference>
<reference evidence="1 2" key="1">
    <citation type="journal article" date="2020" name="Nature">
        <title>Six reference-quality genomes reveal evolution of bat adaptations.</title>
        <authorList>
            <person name="Jebb D."/>
            <person name="Huang Z."/>
            <person name="Pippel M."/>
            <person name="Hughes G.M."/>
            <person name="Lavrichenko K."/>
            <person name="Devanna P."/>
            <person name="Winkler S."/>
            <person name="Jermiin L.S."/>
            <person name="Skirmuntt E.C."/>
            <person name="Katzourakis A."/>
            <person name="Burkitt-Gray L."/>
            <person name="Ray D.A."/>
            <person name="Sullivan K.A.M."/>
            <person name="Roscito J.G."/>
            <person name="Kirilenko B.M."/>
            <person name="Davalos L.M."/>
            <person name="Corthals A.P."/>
            <person name="Power M.L."/>
            <person name="Jones G."/>
            <person name="Ransome R.D."/>
            <person name="Dechmann D.K.N."/>
            <person name="Locatelli A.G."/>
            <person name="Puechmaille S.J."/>
            <person name="Fedrigo O."/>
            <person name="Jarvis E.D."/>
            <person name="Hiller M."/>
            <person name="Vernes S.C."/>
            <person name="Myers E.W."/>
            <person name="Teeling E.C."/>
        </authorList>
    </citation>
    <scope>NUCLEOTIDE SEQUENCE [LARGE SCALE GENOMIC DNA]</scope>
    <source>
        <strain evidence="1">MPipKuh1</strain>
        <tissue evidence="1">Flight muscle</tissue>
    </source>
</reference>
<keyword evidence="2" id="KW-1185">Reference proteome</keyword>
<proteinExistence type="predicted"/>
<evidence type="ECO:0000313" key="1">
    <source>
        <dbReference type="EMBL" id="KAF6374439.1"/>
    </source>
</evidence>
<name>A0A7J7ZK16_PIPKU</name>
<organism evidence="1 2">
    <name type="scientific">Pipistrellus kuhlii</name>
    <name type="common">Kuhl's pipistrelle</name>
    <dbReference type="NCBI Taxonomy" id="59472"/>
    <lineage>
        <taxon>Eukaryota</taxon>
        <taxon>Metazoa</taxon>
        <taxon>Chordata</taxon>
        <taxon>Craniata</taxon>
        <taxon>Vertebrata</taxon>
        <taxon>Euteleostomi</taxon>
        <taxon>Mammalia</taxon>
        <taxon>Eutheria</taxon>
        <taxon>Laurasiatheria</taxon>
        <taxon>Chiroptera</taxon>
        <taxon>Yangochiroptera</taxon>
        <taxon>Vespertilionidae</taxon>
        <taxon>Pipistrellus</taxon>
    </lineage>
</organism>
<protein>
    <submittedName>
        <fullName evidence="1">Uncharacterized protein</fullName>
    </submittedName>
</protein>
<comment type="caution">
    <text evidence="1">The sequence shown here is derived from an EMBL/GenBank/DDBJ whole genome shotgun (WGS) entry which is preliminary data.</text>
</comment>
<dbReference type="AlphaFoldDB" id="A0A7J7ZK16"/>
<dbReference type="Proteomes" id="UP000558488">
    <property type="component" value="Unassembled WGS sequence"/>
</dbReference>
<evidence type="ECO:0000313" key="2">
    <source>
        <dbReference type="Proteomes" id="UP000558488"/>
    </source>
</evidence>
<accession>A0A7J7ZK16</accession>
<sequence length="123" mass="13522">MTSWFTGQSSSAEPHWLGKARILDMFYKALRHNVGCSQSMSCPQSTQACALPLHGVPALLHARRAQRITVSTLFALLKRPAEGCSGGPATLSQYSVLLFDNNAAITITSLAIRRVTSDFYYRM</sequence>
<gene>
    <name evidence="1" type="ORF">mPipKuh1_009658</name>
</gene>